<organism evidence="2 3">
    <name type="scientific">Heligmosomoides polygyrus</name>
    <name type="common">Parasitic roundworm</name>
    <dbReference type="NCBI Taxonomy" id="6339"/>
    <lineage>
        <taxon>Eukaryota</taxon>
        <taxon>Metazoa</taxon>
        <taxon>Ecdysozoa</taxon>
        <taxon>Nematoda</taxon>
        <taxon>Chromadorea</taxon>
        <taxon>Rhabditida</taxon>
        <taxon>Rhabditina</taxon>
        <taxon>Rhabditomorpha</taxon>
        <taxon>Strongyloidea</taxon>
        <taxon>Heligmosomidae</taxon>
        <taxon>Heligmosomoides</taxon>
    </lineage>
</organism>
<reference evidence="1 2" key="1">
    <citation type="submission" date="2018-11" db="EMBL/GenBank/DDBJ databases">
        <authorList>
            <consortium name="Pathogen Informatics"/>
        </authorList>
    </citation>
    <scope>NUCLEOTIDE SEQUENCE [LARGE SCALE GENOMIC DNA]</scope>
</reference>
<keyword evidence="2" id="KW-1185">Reference proteome</keyword>
<dbReference type="WBParaSite" id="HPBE_0000310301-mRNA-1">
    <property type="protein sequence ID" value="HPBE_0000310301-mRNA-1"/>
    <property type="gene ID" value="HPBE_0000310301"/>
</dbReference>
<proteinExistence type="predicted"/>
<evidence type="ECO:0000313" key="1">
    <source>
        <dbReference type="EMBL" id="VDO30996.1"/>
    </source>
</evidence>
<evidence type="ECO:0000313" key="2">
    <source>
        <dbReference type="Proteomes" id="UP000050761"/>
    </source>
</evidence>
<sequence>MIGELLPSGLVFPSCHASVRDGRFLIPITTGSHSRSLNGGNLFSYLPASSMMSFESDHPSSEAYKRTSSAAEAHSRMISRLILVIVALVALASFVDAQWGGPWGGGYGYRPWGGGYGGGWGYRPYWRRPFYGGGWGGGYGPYGGYRPWGGYGGYYG</sequence>
<dbReference type="EMBL" id="UZAH01006392">
    <property type="protein sequence ID" value="VDO30996.1"/>
    <property type="molecule type" value="Genomic_DNA"/>
</dbReference>
<accession>A0A3P7U973</accession>
<evidence type="ECO:0000313" key="3">
    <source>
        <dbReference type="WBParaSite" id="HPBE_0000310301-mRNA-1"/>
    </source>
</evidence>
<reference evidence="3" key="2">
    <citation type="submission" date="2019-09" db="UniProtKB">
        <authorList>
            <consortium name="WormBaseParasite"/>
        </authorList>
    </citation>
    <scope>IDENTIFICATION</scope>
</reference>
<dbReference type="Proteomes" id="UP000050761">
    <property type="component" value="Unassembled WGS sequence"/>
</dbReference>
<dbReference type="AlphaFoldDB" id="A0A183FAB1"/>
<accession>A0A183FAB1</accession>
<name>A0A183FAB1_HELPZ</name>
<protein>
    <submittedName>
        <fullName evidence="3">Neuropeptide-like protein 31</fullName>
    </submittedName>
</protein>
<gene>
    <name evidence="1" type="ORF">HPBE_LOCUS3104</name>
</gene>